<dbReference type="InterPro" id="IPR001789">
    <property type="entry name" value="Sig_transdc_resp-reg_receiver"/>
</dbReference>
<feature type="modified residue" description="4-aspartylphosphate" evidence="2">
    <location>
        <position position="73"/>
    </location>
</feature>
<reference evidence="4 5" key="1">
    <citation type="submission" date="2022-10" db="EMBL/GenBank/DDBJ databases">
        <title>Defluviimonas sp. nov., isolated from ocean surface sediments.</title>
        <authorList>
            <person name="He W."/>
            <person name="Wang L."/>
            <person name="Zhang D.-F."/>
        </authorList>
    </citation>
    <scope>NUCLEOTIDE SEQUENCE [LARGE SCALE GENOMIC DNA]</scope>
    <source>
        <strain evidence="4 5">WL0024</strain>
    </source>
</reference>
<comment type="caution">
    <text evidence="4">The sequence shown here is derived from an EMBL/GenBank/DDBJ whole genome shotgun (WGS) entry which is preliminary data.</text>
</comment>
<dbReference type="PANTHER" id="PTHR44591">
    <property type="entry name" value="STRESS RESPONSE REGULATOR PROTEIN 1"/>
    <property type="match status" value="1"/>
</dbReference>
<protein>
    <submittedName>
        <fullName evidence="4">Response regulator</fullName>
    </submittedName>
</protein>
<accession>A0ABT2X539</accession>
<dbReference type="SMART" id="SM00448">
    <property type="entry name" value="REC"/>
    <property type="match status" value="1"/>
</dbReference>
<dbReference type="SUPFAM" id="SSF52172">
    <property type="entry name" value="CheY-like"/>
    <property type="match status" value="1"/>
</dbReference>
<dbReference type="Pfam" id="PF00072">
    <property type="entry name" value="Response_reg"/>
    <property type="match status" value="1"/>
</dbReference>
<dbReference type="RefSeq" id="WP_263337196.1">
    <property type="nucleotide sequence ID" value="NZ_JAOVQO010000012.1"/>
</dbReference>
<evidence type="ECO:0000313" key="4">
    <source>
        <dbReference type="EMBL" id="MCU9849063.1"/>
    </source>
</evidence>
<keyword evidence="1 2" id="KW-0597">Phosphoprotein</keyword>
<organism evidence="4 5">
    <name type="scientific">Albidovulum salinarum</name>
    <dbReference type="NCBI Taxonomy" id="2984153"/>
    <lineage>
        <taxon>Bacteria</taxon>
        <taxon>Pseudomonadati</taxon>
        <taxon>Pseudomonadota</taxon>
        <taxon>Alphaproteobacteria</taxon>
        <taxon>Rhodobacterales</taxon>
        <taxon>Paracoccaceae</taxon>
        <taxon>Albidovulum</taxon>
    </lineage>
</organism>
<dbReference type="Proteomes" id="UP001209535">
    <property type="component" value="Unassembled WGS sequence"/>
</dbReference>
<dbReference type="InterPro" id="IPR011006">
    <property type="entry name" value="CheY-like_superfamily"/>
</dbReference>
<name>A0ABT2X539_9RHOB</name>
<dbReference type="PROSITE" id="PS50110">
    <property type="entry name" value="RESPONSE_REGULATORY"/>
    <property type="match status" value="1"/>
</dbReference>
<evidence type="ECO:0000256" key="2">
    <source>
        <dbReference type="PROSITE-ProRule" id="PRU00169"/>
    </source>
</evidence>
<feature type="domain" description="Response regulatory" evidence="3">
    <location>
        <begin position="24"/>
        <end position="137"/>
    </location>
</feature>
<dbReference type="Gene3D" id="3.40.50.2300">
    <property type="match status" value="1"/>
</dbReference>
<sequence length="239" mass="24942">MADDLSDFIAASGAPAGRPLQGLTVLLVEDSRFACEAMRLMCQRSGARLRRADCLRSARRHLQAYRPTVAIVDLGLPDGSGLELIRDIAAMCPRVPALLGTSGECGAEGAARAAGADGFLAKPVESLAAFQRTVLAALPASAGIARASRGPEDRIAPDPLALRDDLARAAELLGRASDAATLDYVAQFLSGLARSARDAPLQAAAEALARDGLTGLRSRAPVNRVSTLVRDRLTASARF</sequence>
<evidence type="ECO:0000256" key="1">
    <source>
        <dbReference type="ARBA" id="ARBA00022553"/>
    </source>
</evidence>
<keyword evidence="5" id="KW-1185">Reference proteome</keyword>
<gene>
    <name evidence="4" type="ORF">OEZ60_13730</name>
</gene>
<dbReference type="EMBL" id="JAOVQO010000012">
    <property type="protein sequence ID" value="MCU9849063.1"/>
    <property type="molecule type" value="Genomic_DNA"/>
</dbReference>
<proteinExistence type="predicted"/>
<dbReference type="InterPro" id="IPR050595">
    <property type="entry name" value="Bact_response_regulator"/>
</dbReference>
<evidence type="ECO:0000313" key="5">
    <source>
        <dbReference type="Proteomes" id="UP001209535"/>
    </source>
</evidence>
<dbReference type="CDD" id="cd00156">
    <property type="entry name" value="REC"/>
    <property type="match status" value="1"/>
</dbReference>
<evidence type="ECO:0000259" key="3">
    <source>
        <dbReference type="PROSITE" id="PS50110"/>
    </source>
</evidence>
<dbReference type="PANTHER" id="PTHR44591:SF3">
    <property type="entry name" value="RESPONSE REGULATORY DOMAIN-CONTAINING PROTEIN"/>
    <property type="match status" value="1"/>
</dbReference>